<protein>
    <submittedName>
        <fullName evidence="1">Uncharacterized protein</fullName>
    </submittedName>
</protein>
<organism evidence="1 2">
    <name type="scientific">Trifolium medium</name>
    <dbReference type="NCBI Taxonomy" id="97028"/>
    <lineage>
        <taxon>Eukaryota</taxon>
        <taxon>Viridiplantae</taxon>
        <taxon>Streptophyta</taxon>
        <taxon>Embryophyta</taxon>
        <taxon>Tracheophyta</taxon>
        <taxon>Spermatophyta</taxon>
        <taxon>Magnoliopsida</taxon>
        <taxon>eudicotyledons</taxon>
        <taxon>Gunneridae</taxon>
        <taxon>Pentapetalae</taxon>
        <taxon>rosids</taxon>
        <taxon>fabids</taxon>
        <taxon>Fabales</taxon>
        <taxon>Fabaceae</taxon>
        <taxon>Papilionoideae</taxon>
        <taxon>50 kb inversion clade</taxon>
        <taxon>NPAAA clade</taxon>
        <taxon>Hologalegina</taxon>
        <taxon>IRL clade</taxon>
        <taxon>Trifolieae</taxon>
        <taxon>Trifolium</taxon>
    </lineage>
</organism>
<reference evidence="1 2" key="1">
    <citation type="journal article" date="2018" name="Front. Plant Sci.">
        <title>Red Clover (Trifolium pratense) and Zigzag Clover (T. medium) - A Picture of Genomic Similarities and Differences.</title>
        <authorList>
            <person name="Dluhosova J."/>
            <person name="Istvanek J."/>
            <person name="Nedelnik J."/>
            <person name="Repkova J."/>
        </authorList>
    </citation>
    <scope>NUCLEOTIDE SEQUENCE [LARGE SCALE GENOMIC DNA]</scope>
    <source>
        <strain evidence="2">cv. 10/8</strain>
        <tissue evidence="1">Leaf</tissue>
    </source>
</reference>
<proteinExistence type="predicted"/>
<sequence length="48" mass="5118">EKILVAPAPFMTGRCNLSYAGPLRQGEDAVFDASSYGRVIFLGMPSPS</sequence>
<name>A0A392MGV2_9FABA</name>
<dbReference type="EMBL" id="LXQA010009500">
    <property type="protein sequence ID" value="MCH85978.1"/>
    <property type="molecule type" value="Genomic_DNA"/>
</dbReference>
<accession>A0A392MGV2</accession>
<comment type="caution">
    <text evidence="1">The sequence shown here is derived from an EMBL/GenBank/DDBJ whole genome shotgun (WGS) entry which is preliminary data.</text>
</comment>
<dbReference type="Proteomes" id="UP000265520">
    <property type="component" value="Unassembled WGS sequence"/>
</dbReference>
<evidence type="ECO:0000313" key="2">
    <source>
        <dbReference type="Proteomes" id="UP000265520"/>
    </source>
</evidence>
<evidence type="ECO:0000313" key="1">
    <source>
        <dbReference type="EMBL" id="MCH85978.1"/>
    </source>
</evidence>
<feature type="non-terminal residue" evidence="1">
    <location>
        <position position="1"/>
    </location>
</feature>
<keyword evidence="2" id="KW-1185">Reference proteome</keyword>
<gene>
    <name evidence="1" type="ORF">A2U01_0006831</name>
</gene>
<dbReference type="AlphaFoldDB" id="A0A392MGV2"/>